<dbReference type="OrthoDB" id="2884925at2759"/>
<dbReference type="EMBL" id="CENE01000014">
    <property type="protein sequence ID" value="CEQ41424.1"/>
    <property type="molecule type" value="Genomic_DNA"/>
</dbReference>
<dbReference type="Proteomes" id="UP000243876">
    <property type="component" value="Unassembled WGS sequence"/>
</dbReference>
<protein>
    <submittedName>
        <fullName evidence="1">SPOSA6832_03153-mRNA-1:cds</fullName>
    </submittedName>
</protein>
<sequence length="466" mass="51670">MSGASDPPQVCHIAKLPSELLIHIFAFVQDAHNLHRPSYNRSVLYPSSTSRRRPNPAITLSHICSRWSSLTGALWDTLYLDGEIDGTRAEAKASFWAMRARGRGQLPGPAADEAAKVTKPARVTTLVLTRVQDWGDEYLAYLGETLDLIEHLRLRRVRVSWMGGGASSADESKQLQSVFRLLLSSASKLEELTLHTPSHLRILFSLPRLGHTFTALRSLEIRSCNMRYTASDAYLIPAFLPGYEGEDDWEPLAHLDRLVLVGPIWRLRFRDGTVASPTLEVGDLPALTHCHLGSTSPPIAWSLLSSETIQHLFLEDHIDHPRLPDPDLTASFATLTSLSMIRSPSLVTRLLDSSVKLSLRFPHLTALNLDSACLSQAHLELFSGEGAPMVAKLELCRTTSTTGRALALPTFPAVTTFSALDAAWLPPYFLQGLNVSMPRLEHLYTHGRFTDEDIAQLPVEVLLHFE</sequence>
<dbReference type="InterPro" id="IPR032675">
    <property type="entry name" value="LRR_dom_sf"/>
</dbReference>
<organism evidence="1 2">
    <name type="scientific">Sporidiobolus salmonicolor</name>
    <name type="common">Yeast-like fungus</name>
    <name type="synonym">Sporobolomyces salmonicolor</name>
    <dbReference type="NCBI Taxonomy" id="5005"/>
    <lineage>
        <taxon>Eukaryota</taxon>
        <taxon>Fungi</taxon>
        <taxon>Dikarya</taxon>
        <taxon>Basidiomycota</taxon>
        <taxon>Pucciniomycotina</taxon>
        <taxon>Microbotryomycetes</taxon>
        <taxon>Sporidiobolales</taxon>
        <taxon>Sporidiobolaceae</taxon>
        <taxon>Sporobolomyces</taxon>
    </lineage>
</organism>
<evidence type="ECO:0000313" key="1">
    <source>
        <dbReference type="EMBL" id="CEQ41424.1"/>
    </source>
</evidence>
<dbReference type="SUPFAM" id="SSF52047">
    <property type="entry name" value="RNI-like"/>
    <property type="match status" value="1"/>
</dbReference>
<keyword evidence="2" id="KW-1185">Reference proteome</keyword>
<evidence type="ECO:0000313" key="2">
    <source>
        <dbReference type="Proteomes" id="UP000243876"/>
    </source>
</evidence>
<dbReference type="AlphaFoldDB" id="A0A0D6EN72"/>
<reference evidence="2" key="1">
    <citation type="submission" date="2015-02" db="EMBL/GenBank/DDBJ databases">
        <authorList>
            <person name="Gon?alves P."/>
        </authorList>
    </citation>
    <scope>NUCLEOTIDE SEQUENCE [LARGE SCALE GENOMIC DNA]</scope>
</reference>
<accession>A0A0D6EN72</accession>
<gene>
    <name evidence="1" type="primary">SPOSA6832_03153</name>
</gene>
<dbReference type="Gene3D" id="3.80.10.10">
    <property type="entry name" value="Ribonuclease Inhibitor"/>
    <property type="match status" value="1"/>
</dbReference>
<feature type="non-terminal residue" evidence="1">
    <location>
        <position position="1"/>
    </location>
</feature>
<name>A0A0D6EN72_SPOSA</name>
<proteinExistence type="predicted"/>